<dbReference type="HOGENOM" id="CLU_642020_0_0_5"/>
<dbReference type="EMBL" id="CP006878">
    <property type="protein sequence ID" value="AJD43355.1"/>
    <property type="molecule type" value="Genomic_DNA"/>
</dbReference>
<geneLocation type="plasmid" evidence="3 4">
    <name>pRgalR602a</name>
</geneLocation>
<feature type="domain" description="UvrD-like helicase C-terminal" evidence="2">
    <location>
        <begin position="446"/>
        <end position="494"/>
    </location>
</feature>
<protein>
    <recommendedName>
        <fullName evidence="1">DNA 3'-5' helicase II</fullName>
    </recommendedName>
</protein>
<evidence type="ECO:0000313" key="4">
    <source>
        <dbReference type="Proteomes" id="UP000031368"/>
    </source>
</evidence>
<dbReference type="GO" id="GO:0005829">
    <property type="term" value="C:cytosol"/>
    <property type="evidence" value="ECO:0007669"/>
    <property type="project" value="TreeGrafter"/>
</dbReference>
<reference evidence="3 4" key="1">
    <citation type="submission" date="2013-11" db="EMBL/GenBank/DDBJ databases">
        <title>Complete genome sequence of Rhizobium gallicum bv. gallicum R602.</title>
        <authorList>
            <person name="Bustos P."/>
            <person name="Santamaria R.I."/>
            <person name="Lozano L."/>
            <person name="Acosta J.L."/>
            <person name="Ormeno-Orrillo E."/>
            <person name="Rogel M.A."/>
            <person name="Romero D."/>
            <person name="Cevallos M.A."/>
            <person name="Martinez-Romero E."/>
            <person name="Gonzalez V."/>
        </authorList>
    </citation>
    <scope>NUCLEOTIDE SEQUENCE [LARGE SCALE GENOMIC DNA]</scope>
    <source>
        <strain evidence="3 4">R602</strain>
        <plasmid evidence="3 4">pRgalR602a</plasmid>
    </source>
</reference>
<dbReference type="GO" id="GO:0000725">
    <property type="term" value="P:recombinational repair"/>
    <property type="evidence" value="ECO:0007669"/>
    <property type="project" value="TreeGrafter"/>
</dbReference>
<dbReference type="InterPro" id="IPR027785">
    <property type="entry name" value="UvrD-like_helicase_C"/>
</dbReference>
<dbReference type="GO" id="GO:0003677">
    <property type="term" value="F:DNA binding"/>
    <property type="evidence" value="ECO:0007669"/>
    <property type="project" value="InterPro"/>
</dbReference>
<organism evidence="3 4">
    <name type="scientific">Rhizobium gallicum bv. gallicum R602sp</name>
    <dbReference type="NCBI Taxonomy" id="1041138"/>
    <lineage>
        <taxon>Bacteria</taxon>
        <taxon>Pseudomonadati</taxon>
        <taxon>Pseudomonadota</taxon>
        <taxon>Alphaproteobacteria</taxon>
        <taxon>Hyphomicrobiales</taxon>
        <taxon>Rhizobiaceae</taxon>
        <taxon>Rhizobium/Agrobacterium group</taxon>
        <taxon>Rhizobium</taxon>
    </lineage>
</organism>
<name>A0A0B4X9G5_9HYPH</name>
<dbReference type="RefSeq" id="WP_040113930.1">
    <property type="nucleotide sequence ID" value="NZ_CP006878.1"/>
</dbReference>
<evidence type="ECO:0000313" key="3">
    <source>
        <dbReference type="EMBL" id="AJD43355.1"/>
    </source>
</evidence>
<gene>
    <name evidence="3" type="ORF">RGR602_PA00008</name>
</gene>
<dbReference type="Pfam" id="PF13538">
    <property type="entry name" value="UvrD_C_2"/>
    <property type="match status" value="1"/>
</dbReference>
<dbReference type="InterPro" id="IPR027417">
    <property type="entry name" value="P-loop_NTPase"/>
</dbReference>
<keyword evidence="4" id="KW-1185">Reference proteome</keyword>
<dbReference type="PANTHER" id="PTHR11070:SF2">
    <property type="entry name" value="ATP-DEPENDENT DNA HELICASE SRS2"/>
    <property type="match status" value="1"/>
</dbReference>
<accession>A0A0B4X9G5</accession>
<keyword evidence="3" id="KW-0614">Plasmid</keyword>
<dbReference type="InterPro" id="IPR000212">
    <property type="entry name" value="DNA_helicase_UvrD/REP"/>
</dbReference>
<dbReference type="SUPFAM" id="SSF52540">
    <property type="entry name" value="P-loop containing nucleoside triphosphate hydrolases"/>
    <property type="match status" value="1"/>
</dbReference>
<dbReference type="Proteomes" id="UP000031368">
    <property type="component" value="Plasmid pRgalR602a"/>
</dbReference>
<dbReference type="Pfam" id="PF13604">
    <property type="entry name" value="AAA_30"/>
    <property type="match status" value="1"/>
</dbReference>
<dbReference type="PANTHER" id="PTHR11070">
    <property type="entry name" value="UVRD / RECB / PCRA DNA HELICASE FAMILY MEMBER"/>
    <property type="match status" value="1"/>
</dbReference>
<dbReference type="Gene3D" id="3.40.50.300">
    <property type="entry name" value="P-loop containing nucleotide triphosphate hydrolases"/>
    <property type="match status" value="2"/>
</dbReference>
<dbReference type="GO" id="GO:0043138">
    <property type="term" value="F:3'-5' DNA helicase activity"/>
    <property type="evidence" value="ECO:0007669"/>
    <property type="project" value="TreeGrafter"/>
</dbReference>
<dbReference type="GO" id="GO:0005524">
    <property type="term" value="F:ATP binding"/>
    <property type="evidence" value="ECO:0007669"/>
    <property type="project" value="InterPro"/>
</dbReference>
<evidence type="ECO:0000259" key="2">
    <source>
        <dbReference type="Pfam" id="PF13538"/>
    </source>
</evidence>
<proteinExistence type="predicted"/>
<sequence>MTDEEVGALLSSDLELVVIEAPAGCGKTFQGANYALRAAQQMPVGRVLILTHTHAARSVFASRTRGVSDRVEIRTIDSFLTEIAAMYHRSLDFPEDVGSWARENNAYEIVASRTRELLEHSVTVSHAAAARYPVIICDEHQDASADQHAAVLALHRAGSVVRFLGDPMQLIYGGAGKGTRMALERWKHLTALGGLGRLTNPHRWQNGSPELGQWVLDAREALANGGAISLAGPLPKGLSVIHATNSARVVRKALSMSREDRLPIATLANKSNQLLVLTAGNDRVDHLNAFFNRSMRIWEGHSRDDLSTLVRDVERNPGRAADMADAFLAFVTATCKGFTVSGHGQRLREEVVDGCSKPRRGLPSHLQSLARILLENPDHKGISIALLQLKGLIASKTAGFTHMSIDLKSEFHDAIKLGDFLTAKDGLAEINRRRTFSHPEPWKKSISTVHKSKGLECENALMMMCDRHSFSSTEYKRRLMYVGLSRAKKSLTLIVCRENPTPLFTF</sequence>
<dbReference type="KEGG" id="rga:RGR602_PA00008"/>
<dbReference type="AlphaFoldDB" id="A0A0B4X9G5"/>
<evidence type="ECO:0000256" key="1">
    <source>
        <dbReference type="ARBA" id="ARBA00034923"/>
    </source>
</evidence>